<dbReference type="RefSeq" id="WP_301711551.1">
    <property type="nucleotide sequence ID" value="NZ_SDWY01000006.1"/>
</dbReference>
<evidence type="ECO:0000256" key="3">
    <source>
        <dbReference type="ARBA" id="ARBA00022692"/>
    </source>
</evidence>
<dbReference type="EMBL" id="SDWY01000006">
    <property type="protein sequence ID" value="MDN6901093.1"/>
    <property type="molecule type" value="Genomic_DNA"/>
</dbReference>
<dbReference type="CDD" id="cd12827">
    <property type="entry name" value="EcCorA_ZntB-like_u2"/>
    <property type="match status" value="1"/>
</dbReference>
<evidence type="ECO:0000313" key="9">
    <source>
        <dbReference type="Proteomes" id="UP001167919"/>
    </source>
</evidence>
<keyword evidence="4 7" id="KW-1133">Transmembrane helix</keyword>
<feature type="transmembrane region" description="Helical" evidence="7">
    <location>
        <begin position="291"/>
        <end position="312"/>
    </location>
</feature>
<keyword evidence="6" id="KW-0175">Coiled coil</keyword>
<dbReference type="Pfam" id="PF01544">
    <property type="entry name" value="CorA"/>
    <property type="match status" value="1"/>
</dbReference>
<gene>
    <name evidence="8" type="ORF">EVC35_08865</name>
</gene>
<name>A0AAJ1RCG8_9LACO</name>
<dbReference type="InterPro" id="IPR045861">
    <property type="entry name" value="CorA_cytoplasmic_dom"/>
</dbReference>
<reference evidence="8" key="1">
    <citation type="submission" date="2019-01" db="EMBL/GenBank/DDBJ databases">
        <title>Oenococcus sicerae UCMA17102.</title>
        <authorList>
            <person name="Cousin F.J."/>
            <person name="Le Guellec R."/>
            <person name="Cretenet M."/>
        </authorList>
    </citation>
    <scope>NUCLEOTIDE SEQUENCE</scope>
    <source>
        <strain evidence="8">UCMA17102</strain>
    </source>
</reference>
<evidence type="ECO:0000256" key="5">
    <source>
        <dbReference type="ARBA" id="ARBA00023136"/>
    </source>
</evidence>
<comment type="subcellular location">
    <subcellularLocation>
        <location evidence="1">Membrane</location>
        <topology evidence="1">Multi-pass membrane protein</topology>
    </subcellularLocation>
</comment>
<keyword evidence="3 7" id="KW-0812">Transmembrane</keyword>
<keyword evidence="5 7" id="KW-0472">Membrane</keyword>
<dbReference type="PANTHER" id="PTHR47891">
    <property type="entry name" value="TRANSPORTER-RELATED"/>
    <property type="match status" value="1"/>
</dbReference>
<dbReference type="InterPro" id="IPR045863">
    <property type="entry name" value="CorA_TM1_TM2"/>
</dbReference>
<dbReference type="SUPFAM" id="SSF143865">
    <property type="entry name" value="CorA soluble domain-like"/>
    <property type="match status" value="1"/>
</dbReference>
<evidence type="ECO:0000256" key="7">
    <source>
        <dbReference type="SAM" id="Phobius"/>
    </source>
</evidence>
<comment type="similarity">
    <text evidence="2">Belongs to the CorA metal ion transporter (MIT) (TC 1.A.35) family.</text>
</comment>
<dbReference type="GO" id="GO:0046873">
    <property type="term" value="F:metal ion transmembrane transporter activity"/>
    <property type="evidence" value="ECO:0007669"/>
    <property type="project" value="InterPro"/>
</dbReference>
<accession>A0AAJ1RCG8</accession>
<feature type="transmembrane region" description="Helical" evidence="7">
    <location>
        <begin position="261"/>
        <end position="279"/>
    </location>
</feature>
<dbReference type="PANTHER" id="PTHR47891:SF1">
    <property type="entry name" value="CORA-MAGNESIUM AND COBALT TRANSPORTER"/>
    <property type="match status" value="1"/>
</dbReference>
<proteinExistence type="inferred from homology"/>
<evidence type="ECO:0000256" key="1">
    <source>
        <dbReference type="ARBA" id="ARBA00004141"/>
    </source>
</evidence>
<dbReference type="InterPro" id="IPR047199">
    <property type="entry name" value="CorA-like"/>
</dbReference>
<evidence type="ECO:0000256" key="4">
    <source>
        <dbReference type="ARBA" id="ARBA00022989"/>
    </source>
</evidence>
<dbReference type="AlphaFoldDB" id="A0AAJ1RCG8"/>
<comment type="caution">
    <text evidence="8">The sequence shown here is derived from an EMBL/GenBank/DDBJ whole genome shotgun (WGS) entry which is preliminary data.</text>
</comment>
<dbReference type="Gene3D" id="3.30.460.20">
    <property type="entry name" value="CorA soluble domain-like"/>
    <property type="match status" value="1"/>
</dbReference>
<feature type="coiled-coil region" evidence="6">
    <location>
        <begin position="143"/>
        <end position="170"/>
    </location>
</feature>
<dbReference type="GO" id="GO:0016020">
    <property type="term" value="C:membrane"/>
    <property type="evidence" value="ECO:0007669"/>
    <property type="project" value="UniProtKB-SubCell"/>
</dbReference>
<dbReference type="Gene3D" id="1.20.58.340">
    <property type="entry name" value="Magnesium transport protein CorA, transmembrane region"/>
    <property type="match status" value="2"/>
</dbReference>
<evidence type="ECO:0000313" key="8">
    <source>
        <dbReference type="EMBL" id="MDN6901093.1"/>
    </source>
</evidence>
<evidence type="ECO:0000256" key="2">
    <source>
        <dbReference type="ARBA" id="ARBA00009765"/>
    </source>
</evidence>
<protein>
    <submittedName>
        <fullName evidence="8">Magnesium transporter CorA family protein</fullName>
    </submittedName>
</protein>
<organism evidence="8 9">
    <name type="scientific">Oenococcus sicerae</name>
    <dbReference type="NCBI Taxonomy" id="2203724"/>
    <lineage>
        <taxon>Bacteria</taxon>
        <taxon>Bacillati</taxon>
        <taxon>Bacillota</taxon>
        <taxon>Bacilli</taxon>
        <taxon>Lactobacillales</taxon>
        <taxon>Lactobacillaceae</taxon>
        <taxon>Oenococcus</taxon>
    </lineage>
</organism>
<sequence length="318" mass="36981">MLTEYSIQNDQIKPKTKTSEKTLLIDIVHPDKTDVTFLMDQTGLSREKIDNLLHKDEELRGDQLKGPNNQSFYLIGILFPDVTHDKYLDDLFTNLTIFLFQDAMIIVSERDFAFISETIRQFGSNGKHFDIFELMMEIILSSFIQMSNDLRQLKKKIDKLEDAVRGNEVNKNIFERISILEKNIVLLLSVADANDFIIDYLSTNSASFKLREEKNSHLFVLLKDRVATLERMLHNYDQFLDSLENLINNNISLQLNNIMKTLTNISLVLTIPTIIFGFWGINTKVPFEKKIYGDLFVLGIGFIVSAAFYYWLHKRKYL</sequence>
<evidence type="ECO:0000256" key="6">
    <source>
        <dbReference type="SAM" id="Coils"/>
    </source>
</evidence>
<dbReference type="Proteomes" id="UP001167919">
    <property type="component" value="Unassembled WGS sequence"/>
</dbReference>
<dbReference type="InterPro" id="IPR002523">
    <property type="entry name" value="MgTranspt_CorA/ZnTranspt_ZntB"/>
</dbReference>
<dbReference type="SUPFAM" id="SSF144083">
    <property type="entry name" value="Magnesium transport protein CorA, transmembrane region"/>
    <property type="match status" value="1"/>
</dbReference>